<keyword evidence="4" id="KW-0997">Cell inner membrane</keyword>
<comment type="caution">
    <text evidence="12">The sequence shown here is derived from an EMBL/GenBank/DDBJ whole genome shotgun (WGS) entry which is preliminary data.</text>
</comment>
<keyword evidence="13" id="KW-1185">Reference proteome</keyword>
<feature type="transmembrane region" description="Helical" evidence="11">
    <location>
        <begin position="25"/>
        <end position="46"/>
    </location>
</feature>
<comment type="subcellular location">
    <subcellularLocation>
        <location evidence="1">Membrane</location>
        <topology evidence="1">Multi-pass membrane protein</topology>
    </subcellularLocation>
</comment>
<dbReference type="PANTHER" id="PTHR37468:SF1">
    <property type="entry name" value="SULFATE TRANSPORTER CYSZ"/>
    <property type="match status" value="1"/>
</dbReference>
<evidence type="ECO:0000313" key="12">
    <source>
        <dbReference type="EMBL" id="KTC78014.1"/>
    </source>
</evidence>
<evidence type="ECO:0000256" key="7">
    <source>
        <dbReference type="ARBA" id="ARBA00022989"/>
    </source>
</evidence>
<dbReference type="InterPro" id="IPR050480">
    <property type="entry name" value="CysZ-like"/>
</dbReference>
<dbReference type="InterPro" id="IPR059112">
    <property type="entry name" value="CysZ/EI24"/>
</dbReference>
<dbReference type="OrthoDB" id="5292355at2"/>
<dbReference type="PANTHER" id="PTHR37468">
    <property type="entry name" value="SULFATE TRANSPORTER CYSZ"/>
    <property type="match status" value="1"/>
</dbReference>
<keyword evidence="5" id="KW-0028">Amino-acid biosynthesis</keyword>
<name>A0A0W0S3J0_9GAMM</name>
<evidence type="ECO:0000313" key="13">
    <source>
        <dbReference type="Proteomes" id="UP000054742"/>
    </source>
</evidence>
<evidence type="ECO:0000256" key="1">
    <source>
        <dbReference type="ARBA" id="ARBA00004141"/>
    </source>
</evidence>
<dbReference type="EMBL" id="LNXV01000033">
    <property type="protein sequence ID" value="KTC78014.1"/>
    <property type="molecule type" value="Genomic_DNA"/>
</dbReference>
<keyword evidence="3" id="KW-1003">Cell membrane</keyword>
<sequence>MRDFFSGIRYFLLGFKNLNIKGLRAFVVLPLIFNLFIYGGIAYVGYHYLSPLTHYYVSKLPSWLSFLSSLFIVLFFFIFILFFLTTFSIVANICAAPFNGLLAERAQILLKKEPIPERGFGQVLIQTLKRQWQFIKYYVPRLVLMCILFFIPILHPLLAFLWFLFNAWMLSMQYQDFVMDNNLVDFKTMRNMMKDRKSLSLGFGISISLFSFIPFVNFLIMPAAVVGGVFLFYDYPQKKF</sequence>
<evidence type="ECO:0000256" key="6">
    <source>
        <dbReference type="ARBA" id="ARBA00022692"/>
    </source>
</evidence>
<dbReference type="PATRIC" id="fig|29422.6.peg.2457"/>
<evidence type="ECO:0000256" key="2">
    <source>
        <dbReference type="ARBA" id="ARBA00022448"/>
    </source>
</evidence>
<evidence type="ECO:0000256" key="5">
    <source>
        <dbReference type="ARBA" id="ARBA00022605"/>
    </source>
</evidence>
<dbReference type="RefSeq" id="WP_058442297.1">
    <property type="nucleotide sequence ID" value="NZ_CAAAHU010000018.1"/>
</dbReference>
<accession>A0A0W0S3J0</accession>
<dbReference type="Proteomes" id="UP000054742">
    <property type="component" value="Unassembled WGS sequence"/>
</dbReference>
<organism evidence="12 13">
    <name type="scientific">Legionella brunensis</name>
    <dbReference type="NCBI Taxonomy" id="29422"/>
    <lineage>
        <taxon>Bacteria</taxon>
        <taxon>Pseudomonadati</taxon>
        <taxon>Pseudomonadota</taxon>
        <taxon>Gammaproteobacteria</taxon>
        <taxon>Legionellales</taxon>
        <taxon>Legionellaceae</taxon>
        <taxon>Legionella</taxon>
    </lineage>
</organism>
<dbReference type="GO" id="GO:0000103">
    <property type="term" value="P:sulfate assimilation"/>
    <property type="evidence" value="ECO:0007669"/>
    <property type="project" value="TreeGrafter"/>
</dbReference>
<dbReference type="GO" id="GO:0005886">
    <property type="term" value="C:plasma membrane"/>
    <property type="evidence" value="ECO:0007669"/>
    <property type="project" value="TreeGrafter"/>
</dbReference>
<keyword evidence="8" id="KW-0764">Sulfate transport</keyword>
<dbReference type="STRING" id="29422.Lbru_2306"/>
<evidence type="ECO:0000256" key="3">
    <source>
        <dbReference type="ARBA" id="ARBA00022475"/>
    </source>
</evidence>
<evidence type="ECO:0000256" key="8">
    <source>
        <dbReference type="ARBA" id="ARBA00023032"/>
    </source>
</evidence>
<reference evidence="12 13" key="1">
    <citation type="submission" date="2015-11" db="EMBL/GenBank/DDBJ databases">
        <title>Genomic analysis of 38 Legionella species identifies large and diverse effector repertoires.</title>
        <authorList>
            <person name="Burstein D."/>
            <person name="Amaro F."/>
            <person name="Zusman T."/>
            <person name="Lifshitz Z."/>
            <person name="Cohen O."/>
            <person name="Gilbert J.A."/>
            <person name="Pupko T."/>
            <person name="Shuman H.A."/>
            <person name="Segal G."/>
        </authorList>
    </citation>
    <scope>NUCLEOTIDE SEQUENCE [LARGE SCALE GENOMIC DNA]</scope>
    <source>
        <strain evidence="12 13">ATCC 43878</strain>
    </source>
</reference>
<proteinExistence type="predicted"/>
<evidence type="ECO:0000256" key="9">
    <source>
        <dbReference type="ARBA" id="ARBA00023136"/>
    </source>
</evidence>
<feature type="transmembrane region" description="Helical" evidence="11">
    <location>
        <begin position="142"/>
        <end position="165"/>
    </location>
</feature>
<dbReference type="AlphaFoldDB" id="A0A0W0S3J0"/>
<dbReference type="GO" id="GO:0009675">
    <property type="term" value="F:high-affinity sulfate:proton symporter activity"/>
    <property type="evidence" value="ECO:0007669"/>
    <property type="project" value="TreeGrafter"/>
</dbReference>
<feature type="transmembrane region" description="Helical" evidence="11">
    <location>
        <begin position="201"/>
        <end position="233"/>
    </location>
</feature>
<gene>
    <name evidence="12" type="ORF">Lbru_2306</name>
</gene>
<evidence type="ECO:0000256" key="4">
    <source>
        <dbReference type="ARBA" id="ARBA00022519"/>
    </source>
</evidence>
<evidence type="ECO:0000256" key="10">
    <source>
        <dbReference type="ARBA" id="ARBA00023192"/>
    </source>
</evidence>
<keyword evidence="6 11" id="KW-0812">Transmembrane</keyword>
<protein>
    <submittedName>
        <fullName evidence="12">Putative sulfate transport protein CysZ</fullName>
    </submittedName>
</protein>
<keyword evidence="7 11" id="KW-1133">Transmembrane helix</keyword>
<dbReference type="GO" id="GO:0019344">
    <property type="term" value="P:cysteine biosynthetic process"/>
    <property type="evidence" value="ECO:0007669"/>
    <property type="project" value="UniProtKB-KW"/>
</dbReference>
<evidence type="ECO:0000256" key="11">
    <source>
        <dbReference type="SAM" id="Phobius"/>
    </source>
</evidence>
<dbReference type="Pfam" id="PF07264">
    <property type="entry name" value="EI24"/>
    <property type="match status" value="1"/>
</dbReference>
<dbReference type="NCBIfam" id="NF003433">
    <property type="entry name" value="PRK04949.1"/>
    <property type="match status" value="1"/>
</dbReference>
<keyword evidence="2" id="KW-0813">Transport</keyword>
<feature type="transmembrane region" description="Helical" evidence="11">
    <location>
        <begin position="66"/>
        <end position="95"/>
    </location>
</feature>
<keyword evidence="10" id="KW-0198">Cysteine biosynthesis</keyword>
<keyword evidence="9 11" id="KW-0472">Membrane</keyword>